<dbReference type="EMBL" id="AYRZ02000001">
    <property type="protein sequence ID" value="PHT94898.1"/>
    <property type="molecule type" value="Genomic_DNA"/>
</dbReference>
<feature type="chain" id="PRO_5013848129" evidence="3">
    <location>
        <begin position="24"/>
        <end position="95"/>
    </location>
</feature>
<feature type="signal peptide" evidence="3">
    <location>
        <begin position="1"/>
        <end position="23"/>
    </location>
</feature>
<sequence length="95" mass="10006">MRLWKIQLGVCVLYVILVPSNEPAPNPTADSQPVDNTKNVSAGIHSSNTNNYFCADGQNCGNILTERRSTKVQAAPGGGSLLGIYLVMAAASDVT</sequence>
<organism evidence="4 5">
    <name type="scientific">Capsicum annuum</name>
    <name type="common">Capsicum pepper</name>
    <dbReference type="NCBI Taxonomy" id="4072"/>
    <lineage>
        <taxon>Eukaryota</taxon>
        <taxon>Viridiplantae</taxon>
        <taxon>Streptophyta</taxon>
        <taxon>Embryophyta</taxon>
        <taxon>Tracheophyta</taxon>
        <taxon>Spermatophyta</taxon>
        <taxon>Magnoliopsida</taxon>
        <taxon>eudicotyledons</taxon>
        <taxon>Gunneridae</taxon>
        <taxon>Pentapetalae</taxon>
        <taxon>asterids</taxon>
        <taxon>lamiids</taxon>
        <taxon>Solanales</taxon>
        <taxon>Solanaceae</taxon>
        <taxon>Solanoideae</taxon>
        <taxon>Capsiceae</taxon>
        <taxon>Capsicum</taxon>
    </lineage>
</organism>
<dbReference type="PANTHER" id="PTHR33403:SF27">
    <property type="entry name" value="PROTEIN SPIRAL1-LIKE 3"/>
    <property type="match status" value="1"/>
</dbReference>
<dbReference type="PANTHER" id="PTHR33403">
    <property type="entry name" value="SPR1"/>
    <property type="match status" value="1"/>
</dbReference>
<evidence type="ECO:0000256" key="1">
    <source>
        <dbReference type="ARBA" id="ARBA00009656"/>
    </source>
</evidence>
<evidence type="ECO:0000256" key="3">
    <source>
        <dbReference type="SAM" id="SignalP"/>
    </source>
</evidence>
<proteinExistence type="inferred from homology"/>
<dbReference type="AlphaFoldDB" id="A0A2G3AL21"/>
<keyword evidence="3" id="KW-0732">Signal</keyword>
<dbReference type="InterPro" id="IPR039613">
    <property type="entry name" value="SPR1/2/3/4/5"/>
</dbReference>
<comment type="caution">
    <text evidence="4">The sequence shown here is derived from an EMBL/GenBank/DDBJ whole genome shotgun (WGS) entry which is preliminary data.</text>
</comment>
<evidence type="ECO:0000313" key="5">
    <source>
        <dbReference type="Proteomes" id="UP000222542"/>
    </source>
</evidence>
<dbReference type="STRING" id="4072.A0A2G3AL21"/>
<dbReference type="Proteomes" id="UP000222542">
    <property type="component" value="Unassembled WGS sequence"/>
</dbReference>
<reference evidence="4 5" key="1">
    <citation type="journal article" date="2014" name="Nat. Genet.">
        <title>Genome sequence of the hot pepper provides insights into the evolution of pungency in Capsicum species.</title>
        <authorList>
            <person name="Kim S."/>
            <person name="Park M."/>
            <person name="Yeom S.I."/>
            <person name="Kim Y.M."/>
            <person name="Lee J.M."/>
            <person name="Lee H.A."/>
            <person name="Seo E."/>
            <person name="Choi J."/>
            <person name="Cheong K."/>
            <person name="Kim K.T."/>
            <person name="Jung K."/>
            <person name="Lee G.W."/>
            <person name="Oh S.K."/>
            <person name="Bae C."/>
            <person name="Kim S.B."/>
            <person name="Lee H.Y."/>
            <person name="Kim S.Y."/>
            <person name="Kim M.S."/>
            <person name="Kang B.C."/>
            <person name="Jo Y.D."/>
            <person name="Yang H.B."/>
            <person name="Jeong H.J."/>
            <person name="Kang W.H."/>
            <person name="Kwon J.K."/>
            <person name="Shin C."/>
            <person name="Lim J.Y."/>
            <person name="Park J.H."/>
            <person name="Huh J.H."/>
            <person name="Kim J.S."/>
            <person name="Kim B.D."/>
            <person name="Cohen O."/>
            <person name="Paran I."/>
            <person name="Suh M.C."/>
            <person name="Lee S.B."/>
            <person name="Kim Y.K."/>
            <person name="Shin Y."/>
            <person name="Noh S.J."/>
            <person name="Park J."/>
            <person name="Seo Y.S."/>
            <person name="Kwon S.Y."/>
            <person name="Kim H.A."/>
            <person name="Park J.M."/>
            <person name="Kim H.J."/>
            <person name="Choi S.B."/>
            <person name="Bosland P.W."/>
            <person name="Reeves G."/>
            <person name="Jo S.H."/>
            <person name="Lee B.W."/>
            <person name="Cho H.T."/>
            <person name="Choi H.S."/>
            <person name="Lee M.S."/>
            <person name="Yu Y."/>
            <person name="Do Choi Y."/>
            <person name="Park B.S."/>
            <person name="van Deynze A."/>
            <person name="Ashrafi H."/>
            <person name="Hill T."/>
            <person name="Kim W.T."/>
            <person name="Pai H.S."/>
            <person name="Ahn H.K."/>
            <person name="Yeam I."/>
            <person name="Giovannoni J.J."/>
            <person name="Rose J.K."/>
            <person name="Sorensen I."/>
            <person name="Lee S.J."/>
            <person name="Kim R.W."/>
            <person name="Choi I.Y."/>
            <person name="Choi B.S."/>
            <person name="Lim J.S."/>
            <person name="Lee Y.H."/>
            <person name="Choi D."/>
        </authorList>
    </citation>
    <scope>NUCLEOTIDE SEQUENCE [LARGE SCALE GENOMIC DNA]</scope>
    <source>
        <strain evidence="5">cv. CM334</strain>
    </source>
</reference>
<name>A0A2G3AL21_CAPAN</name>
<accession>A0A2G3AL21</accession>
<dbReference type="Gramene" id="PHT94898">
    <property type="protein sequence ID" value="PHT94898"/>
    <property type="gene ID" value="T459_02780"/>
</dbReference>
<comment type="similarity">
    <text evidence="1">Belongs to the SPIRAL1 family.</text>
</comment>
<evidence type="ECO:0000313" key="4">
    <source>
        <dbReference type="EMBL" id="PHT94898.1"/>
    </source>
</evidence>
<keyword evidence="5" id="KW-1185">Reference proteome</keyword>
<gene>
    <name evidence="4" type="ORF">T459_02780</name>
</gene>
<dbReference type="GO" id="GO:0043622">
    <property type="term" value="P:cortical microtubule organization"/>
    <property type="evidence" value="ECO:0000318"/>
    <property type="project" value="GO_Central"/>
</dbReference>
<evidence type="ECO:0000256" key="2">
    <source>
        <dbReference type="ARBA" id="ARBA00022701"/>
    </source>
</evidence>
<keyword evidence="2" id="KW-0493">Microtubule</keyword>
<protein>
    <submittedName>
        <fullName evidence="4">Protein SPIRAL1-like 2</fullName>
    </submittedName>
</protein>
<reference evidence="4 5" key="2">
    <citation type="journal article" date="2017" name="Genome Biol.">
        <title>New reference genome sequences of hot pepper reveal the massive evolution of plant disease-resistance genes by retroduplication.</title>
        <authorList>
            <person name="Kim S."/>
            <person name="Park J."/>
            <person name="Yeom S.I."/>
            <person name="Kim Y.M."/>
            <person name="Seo E."/>
            <person name="Kim K.T."/>
            <person name="Kim M.S."/>
            <person name="Lee J.M."/>
            <person name="Cheong K."/>
            <person name="Shin H.S."/>
            <person name="Kim S.B."/>
            <person name="Han K."/>
            <person name="Lee J."/>
            <person name="Park M."/>
            <person name="Lee H.A."/>
            <person name="Lee H.Y."/>
            <person name="Lee Y."/>
            <person name="Oh S."/>
            <person name="Lee J.H."/>
            <person name="Choi E."/>
            <person name="Choi E."/>
            <person name="Lee S.E."/>
            <person name="Jeon J."/>
            <person name="Kim H."/>
            <person name="Choi G."/>
            <person name="Song H."/>
            <person name="Lee J."/>
            <person name="Lee S.C."/>
            <person name="Kwon J.K."/>
            <person name="Lee H.Y."/>
            <person name="Koo N."/>
            <person name="Hong Y."/>
            <person name="Kim R.W."/>
            <person name="Kang W.H."/>
            <person name="Huh J.H."/>
            <person name="Kang B.C."/>
            <person name="Yang T.J."/>
            <person name="Lee Y.H."/>
            <person name="Bennetzen J.L."/>
            <person name="Choi D."/>
        </authorList>
    </citation>
    <scope>NUCLEOTIDE SEQUENCE [LARGE SCALE GENOMIC DNA]</scope>
    <source>
        <strain evidence="5">cv. CM334</strain>
    </source>
</reference>
<dbReference type="GO" id="GO:0010005">
    <property type="term" value="C:cortical microtubule, transverse to long axis"/>
    <property type="evidence" value="ECO:0000318"/>
    <property type="project" value="GO_Central"/>
</dbReference>